<dbReference type="PROSITE" id="PS50011">
    <property type="entry name" value="PROTEIN_KINASE_DOM"/>
    <property type="match status" value="1"/>
</dbReference>
<dbReference type="Pfam" id="PF00069">
    <property type="entry name" value="Pkinase"/>
    <property type="match status" value="1"/>
</dbReference>
<dbReference type="InterPro" id="IPR000719">
    <property type="entry name" value="Prot_kinase_dom"/>
</dbReference>
<dbReference type="GO" id="GO:0005524">
    <property type="term" value="F:ATP binding"/>
    <property type="evidence" value="ECO:0007669"/>
    <property type="project" value="UniProtKB-KW"/>
</dbReference>
<reference evidence="7 8" key="1">
    <citation type="submission" date="2014-07" db="EMBL/GenBank/DDBJ databases">
        <title>Draft Genome Sequence of Gephyronic Acid Producer, Cystobacter violaceus Strain Cb vi76.</title>
        <authorList>
            <person name="Stevens D.C."/>
            <person name="Young J."/>
            <person name="Carmichael R."/>
            <person name="Tan J."/>
            <person name="Taylor R.E."/>
        </authorList>
    </citation>
    <scope>NUCLEOTIDE SEQUENCE [LARGE SCALE GENOMIC DNA]</scope>
    <source>
        <strain evidence="7 8">Cb vi76</strain>
    </source>
</reference>
<dbReference type="PANTHER" id="PTHR43289">
    <property type="entry name" value="MITOGEN-ACTIVATED PROTEIN KINASE KINASE KINASE 20-RELATED"/>
    <property type="match status" value="1"/>
</dbReference>
<proteinExistence type="predicted"/>
<evidence type="ECO:0000313" key="7">
    <source>
        <dbReference type="EMBL" id="KFA88020.1"/>
    </source>
</evidence>
<evidence type="ECO:0000256" key="4">
    <source>
        <dbReference type="ARBA" id="ARBA00022840"/>
    </source>
</evidence>
<evidence type="ECO:0000256" key="1">
    <source>
        <dbReference type="ARBA" id="ARBA00022679"/>
    </source>
</evidence>
<comment type="caution">
    <text evidence="7">The sequence shown here is derived from an EMBL/GenBank/DDBJ whole genome shotgun (WGS) entry which is preliminary data.</text>
</comment>
<dbReference type="InterPro" id="IPR011009">
    <property type="entry name" value="Kinase-like_dom_sf"/>
</dbReference>
<dbReference type="SUPFAM" id="SSF56112">
    <property type="entry name" value="Protein kinase-like (PK-like)"/>
    <property type="match status" value="1"/>
</dbReference>
<feature type="compositionally biased region" description="Pro residues" evidence="5">
    <location>
        <begin position="380"/>
        <end position="391"/>
    </location>
</feature>
<keyword evidence="3" id="KW-0418">Kinase</keyword>
<gene>
    <name evidence="7" type="ORF">Q664_43950</name>
</gene>
<dbReference type="Proteomes" id="UP000028547">
    <property type="component" value="Unassembled WGS sequence"/>
</dbReference>
<dbReference type="AlphaFoldDB" id="A0A084SHT5"/>
<keyword evidence="1" id="KW-0808">Transferase</keyword>
<feature type="region of interest" description="Disordered" evidence="5">
    <location>
        <begin position="453"/>
        <end position="569"/>
    </location>
</feature>
<dbReference type="Gene3D" id="1.10.510.10">
    <property type="entry name" value="Transferase(Phosphotransferase) domain 1"/>
    <property type="match status" value="1"/>
</dbReference>
<name>A0A084SHT5_9BACT</name>
<evidence type="ECO:0000259" key="6">
    <source>
        <dbReference type="PROSITE" id="PS50011"/>
    </source>
</evidence>
<dbReference type="CDD" id="cd14014">
    <property type="entry name" value="STKc_PknB_like"/>
    <property type="match status" value="1"/>
</dbReference>
<evidence type="ECO:0000256" key="2">
    <source>
        <dbReference type="ARBA" id="ARBA00022741"/>
    </source>
</evidence>
<sequence>MMLGKYQLVSKLATGGMAEVYLARADGPMGFTKALVVKRILPHLAEDPQFVEMFIAEARLAARLDHPNIVQIFDFGEADGTWFLAMEYIDGLNLRVLAKRARAVEVPLPPACCARIIASACEGLAFAHDSRDPELGVPLGLIHRDISPDNILVSHQGAVKVVDFGIAKAADQGHRTQTGVIKGKLAYMPPEQLRGATLDRRVDVYALGIVLYELLTGHKPFDATTEASMVQAILHEPFIPAEERQPDLPVALRSILERALAKEREQRYPDCRVFQADLERFMVSTGEPVGTWHLAQLMRRVAALNEAAVTEPIPGYTPGRNTPAKGTPPKGTPPKGLPSKTPARGTPPKGMPSKTPARGIPPKGTPPKGLPSKTPAKGIPSPPMPSAPTIPTPAITTRKDETRLPARAPVSEPRPEPDAPSARQRYGKHLVSAAVGAVVLLALTCVARRDEAPSPKPLAIHEPAVSAPRATAPAQQQPPAPPPQAVEEKPAPVTPREPPVVATPAPAKNTTEMPSGAIASSDPSVIPPAQETKRPESAPGTPNAPGRNSSGKKKTYRPVNPNPVPPINPELAQARQKTGIVEFRIRPYAIVWVDDKLIGQTPLTPLELPAGKHTVLLINQEMGKRVTLQIEVQAGMPYILKHNLGTE</sequence>
<evidence type="ECO:0000313" key="8">
    <source>
        <dbReference type="Proteomes" id="UP000028547"/>
    </source>
</evidence>
<keyword evidence="2" id="KW-0547">Nucleotide-binding</keyword>
<dbReference type="PROSITE" id="PS00109">
    <property type="entry name" value="PROTEIN_KINASE_TYR"/>
    <property type="match status" value="1"/>
</dbReference>
<feature type="domain" description="Protein kinase" evidence="6">
    <location>
        <begin position="6"/>
        <end position="282"/>
    </location>
</feature>
<protein>
    <recommendedName>
        <fullName evidence="6">Protein kinase domain-containing protein</fullName>
    </recommendedName>
</protein>
<organism evidence="7 8">
    <name type="scientific">Archangium violaceum Cb vi76</name>
    <dbReference type="NCBI Taxonomy" id="1406225"/>
    <lineage>
        <taxon>Bacteria</taxon>
        <taxon>Pseudomonadati</taxon>
        <taxon>Myxococcota</taxon>
        <taxon>Myxococcia</taxon>
        <taxon>Myxococcales</taxon>
        <taxon>Cystobacterineae</taxon>
        <taxon>Archangiaceae</taxon>
        <taxon>Archangium</taxon>
    </lineage>
</organism>
<keyword evidence="4" id="KW-0067">ATP-binding</keyword>
<dbReference type="RefSeq" id="WP_043410192.1">
    <property type="nucleotide sequence ID" value="NZ_JPMI01000306.1"/>
</dbReference>
<feature type="region of interest" description="Disordered" evidence="5">
    <location>
        <begin position="311"/>
        <end position="425"/>
    </location>
</feature>
<accession>A0A084SHT5</accession>
<evidence type="ECO:0000256" key="3">
    <source>
        <dbReference type="ARBA" id="ARBA00022777"/>
    </source>
</evidence>
<dbReference type="EMBL" id="JPMI01000306">
    <property type="protein sequence ID" value="KFA88020.1"/>
    <property type="molecule type" value="Genomic_DNA"/>
</dbReference>
<dbReference type="PANTHER" id="PTHR43289:SF6">
    <property type="entry name" value="SERINE_THREONINE-PROTEIN KINASE NEKL-3"/>
    <property type="match status" value="1"/>
</dbReference>
<evidence type="ECO:0000256" key="5">
    <source>
        <dbReference type="SAM" id="MobiDB-lite"/>
    </source>
</evidence>
<dbReference type="InterPro" id="IPR008266">
    <property type="entry name" value="Tyr_kinase_AS"/>
</dbReference>
<dbReference type="Gene3D" id="3.30.200.20">
    <property type="entry name" value="Phosphorylase Kinase, domain 1"/>
    <property type="match status" value="1"/>
</dbReference>
<dbReference type="GO" id="GO:0004674">
    <property type="term" value="F:protein serine/threonine kinase activity"/>
    <property type="evidence" value="ECO:0007669"/>
    <property type="project" value="TreeGrafter"/>
</dbReference>